<keyword evidence="3" id="KW-1185">Reference proteome</keyword>
<proteinExistence type="predicted"/>
<dbReference type="PANTHER" id="PTHR35896">
    <property type="entry name" value="IG-LIKE DOMAIN-CONTAINING PROTEIN"/>
    <property type="match status" value="1"/>
</dbReference>
<sequence length="254" mass="28584">MASSTSSEGLVDEALLSKESVESYDEHPAVIRVAKKHTFLYSACCMLAGVVFSLMVLSATSSIKLASIRRMAPHSHQYHDSHVHHADSQPVHLDLGLDDALIPGGEPVENGYWCGTTPEEALKKGCKFDLILYSWVPPPCYDHELQIAYREERESEWYWNRGGEGGGKVPQERAALGIEKGLWLSWAYHDYHCQFVFRMMTRILQNTSMGIPGRLLETYHTHHCIEVLKGTEEPPKVDISTLVSLNYSTCYSRA</sequence>
<accession>A0AA39V221</accession>
<keyword evidence="1" id="KW-0472">Membrane</keyword>
<name>A0AA39V221_9LECA</name>
<feature type="transmembrane region" description="Helical" evidence="1">
    <location>
        <begin position="39"/>
        <end position="60"/>
    </location>
</feature>
<keyword evidence="1" id="KW-0812">Transmembrane</keyword>
<dbReference type="AlphaFoldDB" id="A0AA39V221"/>
<keyword evidence="1" id="KW-1133">Transmembrane helix</keyword>
<comment type="caution">
    <text evidence="2">The sequence shown here is derived from an EMBL/GenBank/DDBJ whole genome shotgun (WGS) entry which is preliminary data.</text>
</comment>
<dbReference type="InterPro" id="IPR053008">
    <property type="entry name" value="Phomopsin_biosynth_assoc"/>
</dbReference>
<reference evidence="2" key="1">
    <citation type="submission" date="2023-03" db="EMBL/GenBank/DDBJ databases">
        <title>Complete genome of Cladonia borealis.</title>
        <authorList>
            <person name="Park H."/>
        </authorList>
    </citation>
    <scope>NUCLEOTIDE SEQUENCE</scope>
    <source>
        <strain evidence="2">ANT050790</strain>
    </source>
</reference>
<dbReference type="Proteomes" id="UP001166286">
    <property type="component" value="Unassembled WGS sequence"/>
</dbReference>
<dbReference type="EMBL" id="JAFEKC020000009">
    <property type="protein sequence ID" value="KAK0512802.1"/>
    <property type="molecule type" value="Genomic_DNA"/>
</dbReference>
<evidence type="ECO:0000256" key="1">
    <source>
        <dbReference type="SAM" id="Phobius"/>
    </source>
</evidence>
<organism evidence="2 3">
    <name type="scientific">Cladonia borealis</name>
    <dbReference type="NCBI Taxonomy" id="184061"/>
    <lineage>
        <taxon>Eukaryota</taxon>
        <taxon>Fungi</taxon>
        <taxon>Dikarya</taxon>
        <taxon>Ascomycota</taxon>
        <taxon>Pezizomycotina</taxon>
        <taxon>Lecanoromycetes</taxon>
        <taxon>OSLEUM clade</taxon>
        <taxon>Lecanoromycetidae</taxon>
        <taxon>Lecanorales</taxon>
        <taxon>Lecanorineae</taxon>
        <taxon>Cladoniaceae</taxon>
        <taxon>Cladonia</taxon>
    </lineage>
</organism>
<dbReference type="PANTHER" id="PTHR35896:SF3">
    <property type="entry name" value="MAJOR FACILITATOR SUPERFAMILY TRANSPORTER"/>
    <property type="match status" value="1"/>
</dbReference>
<evidence type="ECO:0000313" key="2">
    <source>
        <dbReference type="EMBL" id="KAK0512802.1"/>
    </source>
</evidence>
<evidence type="ECO:0000313" key="3">
    <source>
        <dbReference type="Proteomes" id="UP001166286"/>
    </source>
</evidence>
<protein>
    <submittedName>
        <fullName evidence="2">Uncharacterized protein</fullName>
    </submittedName>
</protein>
<gene>
    <name evidence="2" type="ORF">JMJ35_004819</name>
</gene>